<organism evidence="3 4">
    <name type="scientific">Sorangium cellulosum</name>
    <name type="common">Polyangium cellulosum</name>
    <dbReference type="NCBI Taxonomy" id="56"/>
    <lineage>
        <taxon>Bacteria</taxon>
        <taxon>Pseudomonadati</taxon>
        <taxon>Myxococcota</taxon>
        <taxon>Polyangia</taxon>
        <taxon>Polyangiales</taxon>
        <taxon>Polyangiaceae</taxon>
        <taxon>Sorangium</taxon>
    </lineage>
</organism>
<name>A0A150PHF9_SORCE</name>
<accession>A0A150PHF9</accession>
<evidence type="ECO:0000259" key="2">
    <source>
        <dbReference type="Pfam" id="PF20148"/>
    </source>
</evidence>
<dbReference type="EMBL" id="JELX01002528">
    <property type="protein sequence ID" value="KYF55100.1"/>
    <property type="molecule type" value="Genomic_DNA"/>
</dbReference>
<comment type="caution">
    <text evidence="3">The sequence shown here is derived from an EMBL/GenBank/DDBJ whole genome shotgun (WGS) entry which is preliminary data.</text>
</comment>
<feature type="compositionally biased region" description="Gly residues" evidence="1">
    <location>
        <begin position="1"/>
        <end position="28"/>
    </location>
</feature>
<evidence type="ECO:0000313" key="3">
    <source>
        <dbReference type="EMBL" id="KYF55100.1"/>
    </source>
</evidence>
<proteinExistence type="predicted"/>
<feature type="region of interest" description="Disordered" evidence="1">
    <location>
        <begin position="1"/>
        <end position="65"/>
    </location>
</feature>
<feature type="domain" description="DUF6531" evidence="2">
    <location>
        <begin position="65"/>
        <end position="139"/>
    </location>
</feature>
<reference evidence="3 4" key="1">
    <citation type="submission" date="2014-02" db="EMBL/GenBank/DDBJ databases">
        <title>The small core and large imbalanced accessory genome model reveals a collaborative survival strategy of Sorangium cellulosum strains in nature.</title>
        <authorList>
            <person name="Han K."/>
            <person name="Peng R."/>
            <person name="Blom J."/>
            <person name="Li Y.-Z."/>
        </authorList>
    </citation>
    <scope>NUCLEOTIDE SEQUENCE [LARGE SCALE GENOMIC DNA]</scope>
    <source>
        <strain evidence="3 4">So0157-18</strain>
    </source>
</reference>
<dbReference type="InterPro" id="IPR045351">
    <property type="entry name" value="DUF6531"/>
</dbReference>
<dbReference type="Proteomes" id="UP000075604">
    <property type="component" value="Unassembled WGS sequence"/>
</dbReference>
<protein>
    <recommendedName>
        <fullName evidence="2">DUF6531 domain-containing protein</fullName>
    </recommendedName>
</protein>
<feature type="compositionally biased region" description="Gly residues" evidence="1">
    <location>
        <begin position="36"/>
        <end position="50"/>
    </location>
</feature>
<dbReference type="AlphaFoldDB" id="A0A150PHF9"/>
<gene>
    <name evidence="3" type="ORF">BE04_19760</name>
</gene>
<evidence type="ECO:0000313" key="4">
    <source>
        <dbReference type="Proteomes" id="UP000075604"/>
    </source>
</evidence>
<dbReference type="Pfam" id="PF20148">
    <property type="entry name" value="DUF6531"/>
    <property type="match status" value="1"/>
</dbReference>
<sequence length="191" mass="19487">MGGGAVGGGRGGASGRGKARGQGAGGKNGGDKAKGGGKSACGAGKDGGGCPNHHGGRGSGKVAQGEPVDVVTGRVFTVPEADVDLPGPLPLEIVRSYGSQARERDIGLGFGWSHSLAWAVELRRRSTVVVTADGIEEEFGLVSRDAGVIGPHGWVLHREGNGFSLDFPDGDRLLFEPDPGDRAQHRFRLAA</sequence>
<evidence type="ECO:0000256" key="1">
    <source>
        <dbReference type="SAM" id="MobiDB-lite"/>
    </source>
</evidence>